<evidence type="ECO:0000313" key="9">
    <source>
        <dbReference type="Proteomes" id="UP001063166"/>
    </source>
</evidence>
<feature type="compositionally biased region" description="Acidic residues" evidence="5">
    <location>
        <begin position="434"/>
        <end position="444"/>
    </location>
</feature>
<feature type="compositionally biased region" description="Low complexity" evidence="5">
    <location>
        <begin position="328"/>
        <end position="337"/>
    </location>
</feature>
<dbReference type="GO" id="GO:0017017">
    <property type="term" value="F:MAP kinase tyrosine/serine/threonine phosphatase activity"/>
    <property type="evidence" value="ECO:0007669"/>
    <property type="project" value="TreeGrafter"/>
</dbReference>
<dbReference type="InterPro" id="IPR020422">
    <property type="entry name" value="TYR_PHOSPHATASE_DUAL_dom"/>
</dbReference>
<feature type="region of interest" description="Disordered" evidence="5">
    <location>
        <begin position="178"/>
        <end position="209"/>
    </location>
</feature>
<dbReference type="EC" id="3.1.3.48" evidence="2"/>
<accession>A0A9P3PJ35</accession>
<evidence type="ECO:0000256" key="2">
    <source>
        <dbReference type="ARBA" id="ARBA00013064"/>
    </source>
</evidence>
<gene>
    <name evidence="8" type="primary">CPP1</name>
    <name evidence="8" type="ORF">LshimejAT787_0306190</name>
</gene>
<dbReference type="InterPro" id="IPR016130">
    <property type="entry name" value="Tyr_Pase_AS"/>
</dbReference>
<comment type="similarity">
    <text evidence="1">Belongs to the protein-tyrosine phosphatase family. Non-receptor class dual specificity subfamily.</text>
</comment>
<dbReference type="InterPro" id="IPR000387">
    <property type="entry name" value="Tyr_Pase_dom"/>
</dbReference>
<dbReference type="PROSITE" id="PS50054">
    <property type="entry name" value="TYR_PHOSPHATASE_DUAL"/>
    <property type="match status" value="1"/>
</dbReference>
<feature type="compositionally biased region" description="Low complexity" evidence="5">
    <location>
        <begin position="589"/>
        <end position="600"/>
    </location>
</feature>
<dbReference type="Pfam" id="PF00782">
    <property type="entry name" value="DSPc"/>
    <property type="match status" value="1"/>
</dbReference>
<name>A0A9P3PJ35_LYOSH</name>
<dbReference type="PANTHER" id="PTHR10159">
    <property type="entry name" value="DUAL SPECIFICITY PROTEIN PHOSPHATASE"/>
    <property type="match status" value="1"/>
</dbReference>
<evidence type="ECO:0000256" key="1">
    <source>
        <dbReference type="ARBA" id="ARBA00008601"/>
    </source>
</evidence>
<evidence type="ECO:0000259" key="7">
    <source>
        <dbReference type="PROSITE" id="PS50056"/>
    </source>
</evidence>
<dbReference type="GO" id="GO:0008330">
    <property type="term" value="F:protein tyrosine/threonine phosphatase activity"/>
    <property type="evidence" value="ECO:0007669"/>
    <property type="project" value="TreeGrafter"/>
</dbReference>
<dbReference type="EMBL" id="BRPK01000003">
    <property type="protein sequence ID" value="GLB36331.1"/>
    <property type="molecule type" value="Genomic_DNA"/>
</dbReference>
<dbReference type="Proteomes" id="UP001063166">
    <property type="component" value="Unassembled WGS sequence"/>
</dbReference>
<dbReference type="GO" id="GO:0043409">
    <property type="term" value="P:negative regulation of MAPK cascade"/>
    <property type="evidence" value="ECO:0007669"/>
    <property type="project" value="TreeGrafter"/>
</dbReference>
<feature type="region of interest" description="Disordered" evidence="5">
    <location>
        <begin position="325"/>
        <end position="368"/>
    </location>
</feature>
<reference evidence="8" key="1">
    <citation type="submission" date="2022-07" db="EMBL/GenBank/DDBJ databases">
        <title>The genome of Lyophyllum shimeji provides insight into the initial evolution of ectomycorrhizal fungal genome.</title>
        <authorList>
            <person name="Kobayashi Y."/>
            <person name="Shibata T."/>
            <person name="Hirakawa H."/>
            <person name="Shigenobu S."/>
            <person name="Nishiyama T."/>
            <person name="Yamada A."/>
            <person name="Hasebe M."/>
            <person name="Kawaguchi M."/>
        </authorList>
    </citation>
    <scope>NUCLEOTIDE SEQUENCE</scope>
    <source>
        <strain evidence="8">AT787</strain>
    </source>
</reference>
<keyword evidence="3" id="KW-0378">Hydrolase</keyword>
<feature type="compositionally biased region" description="Polar residues" evidence="5">
    <location>
        <begin position="67"/>
        <end position="89"/>
    </location>
</feature>
<dbReference type="SUPFAM" id="SSF52799">
    <property type="entry name" value="(Phosphotyrosine protein) phosphatases II"/>
    <property type="match status" value="1"/>
</dbReference>
<feature type="compositionally biased region" description="Low complexity" evidence="5">
    <location>
        <begin position="387"/>
        <end position="406"/>
    </location>
</feature>
<feature type="domain" description="Tyrosine specific protein phosphatases" evidence="7">
    <location>
        <begin position="233"/>
        <end position="290"/>
    </location>
</feature>
<dbReference type="OrthoDB" id="2017893at2759"/>
<evidence type="ECO:0000259" key="6">
    <source>
        <dbReference type="PROSITE" id="PS50054"/>
    </source>
</evidence>
<feature type="compositionally biased region" description="Low complexity" evidence="5">
    <location>
        <begin position="26"/>
        <end position="52"/>
    </location>
</feature>
<dbReference type="PROSITE" id="PS00383">
    <property type="entry name" value="TYR_PHOSPHATASE_1"/>
    <property type="match status" value="1"/>
</dbReference>
<organism evidence="8 9">
    <name type="scientific">Lyophyllum shimeji</name>
    <name type="common">Hon-shimeji</name>
    <name type="synonym">Tricholoma shimeji</name>
    <dbReference type="NCBI Taxonomy" id="47721"/>
    <lineage>
        <taxon>Eukaryota</taxon>
        <taxon>Fungi</taxon>
        <taxon>Dikarya</taxon>
        <taxon>Basidiomycota</taxon>
        <taxon>Agaricomycotina</taxon>
        <taxon>Agaricomycetes</taxon>
        <taxon>Agaricomycetidae</taxon>
        <taxon>Agaricales</taxon>
        <taxon>Tricholomatineae</taxon>
        <taxon>Lyophyllaceae</taxon>
        <taxon>Lyophyllum</taxon>
    </lineage>
</organism>
<dbReference type="InterPro" id="IPR029021">
    <property type="entry name" value="Prot-tyrosine_phosphatase-like"/>
</dbReference>
<feature type="compositionally biased region" description="Polar residues" evidence="5">
    <location>
        <begin position="420"/>
        <end position="430"/>
    </location>
</feature>
<dbReference type="Gene3D" id="3.90.190.10">
    <property type="entry name" value="Protein tyrosine phosphatase superfamily"/>
    <property type="match status" value="1"/>
</dbReference>
<sequence length="716" mass="76422">MPNPPRKRGPPASLRIDTPAHNPTVALALGDSSASALSSATSDSDFSPFASSTKPKPLRNMKKLSLTLPSAQSSSNSLQLTSEPQSATSVAAPELLRPERPRRPSVISLPATANPTANSLIHRKEDGEDAVPYADGPLQIIPGVWLGSEDNARDWKGLIERGIKSVLNVAKEVASPLDSGHAQPLRAVSSTPNFKKSSDPESTYHPPNLVTGRPGMHYLKLQWSHGQQDLVDVGFLDAMAFTDAALERGEGVLVHCQCGISRSATLVIALVMRAAAQQSPSVPPEVWALKGMQGAYSFVKEKSKWVGPNMSLIYQLLEYEKKLKGDTGSPSGSSRSSCADEEEEWGRRRKLLDEAPSDGEEERENTFVMREAEALDKAMEERVVARKSSASSVASSSNSGVGMGAAWRTRYGNPRKRTGSIASNMTNGSMLSEDLVEEEEEEELLGVGGGFDSRSLSAEPEDSSATNSPEDEIDAPSPRVALFTPTTARPPATARPTAKAPPSAPVWKTSFNIAPLPATATRSTFNIYPPRASAVRSTFNLPPRPPPRGKRRPAPIGILPPVPSSPIAIVIGQTPPSDTPVEPSKPTKSVPSRTSSTLSLPPVRVRTESKKLPPPLHLRNSLLKKTNPLPEAPAVSTPSQTLFVFPPSPTLTTRTPSTMTLTSSVAGLVPFPSLSTPRISTFRSQGRTRSFIGLGAPPTPTTAFSKVDARGYVGLE</sequence>
<evidence type="ECO:0000256" key="3">
    <source>
        <dbReference type="ARBA" id="ARBA00022801"/>
    </source>
</evidence>
<dbReference type="PANTHER" id="PTHR10159:SF519">
    <property type="entry name" value="DUAL SPECIFICITY PROTEIN PHOSPHATASE MPK3"/>
    <property type="match status" value="1"/>
</dbReference>
<comment type="caution">
    <text evidence="8">The sequence shown here is derived from an EMBL/GenBank/DDBJ whole genome shotgun (WGS) entry which is preliminary data.</text>
</comment>
<keyword evidence="4" id="KW-0904">Protein phosphatase</keyword>
<feature type="domain" description="Tyrosine-protein phosphatase" evidence="6">
    <location>
        <begin position="136"/>
        <end position="325"/>
    </location>
</feature>
<evidence type="ECO:0000256" key="5">
    <source>
        <dbReference type="SAM" id="MobiDB-lite"/>
    </source>
</evidence>
<dbReference type="PROSITE" id="PS50056">
    <property type="entry name" value="TYR_PHOSPHATASE_2"/>
    <property type="match status" value="1"/>
</dbReference>
<dbReference type="GO" id="GO:0005737">
    <property type="term" value="C:cytoplasm"/>
    <property type="evidence" value="ECO:0007669"/>
    <property type="project" value="TreeGrafter"/>
</dbReference>
<feature type="region of interest" description="Disordered" evidence="5">
    <location>
        <begin position="1"/>
        <end position="111"/>
    </location>
</feature>
<dbReference type="AlphaFoldDB" id="A0A9P3PJ35"/>
<protein>
    <recommendedName>
        <fullName evidence="2">protein-tyrosine-phosphatase</fullName>
        <ecNumber evidence="2">3.1.3.48</ecNumber>
    </recommendedName>
</protein>
<feature type="compositionally biased region" description="Low complexity" evidence="5">
    <location>
        <begin position="484"/>
        <end position="501"/>
    </location>
</feature>
<dbReference type="GO" id="GO:0033550">
    <property type="term" value="F:MAP kinase tyrosine phosphatase activity"/>
    <property type="evidence" value="ECO:0007669"/>
    <property type="project" value="TreeGrafter"/>
</dbReference>
<keyword evidence="9" id="KW-1185">Reference proteome</keyword>
<evidence type="ECO:0000256" key="4">
    <source>
        <dbReference type="ARBA" id="ARBA00022912"/>
    </source>
</evidence>
<feature type="region of interest" description="Disordered" evidence="5">
    <location>
        <begin position="387"/>
        <end position="506"/>
    </location>
</feature>
<dbReference type="InterPro" id="IPR000340">
    <property type="entry name" value="Dual-sp_phosphatase_cat-dom"/>
</dbReference>
<proteinExistence type="inferred from homology"/>
<dbReference type="SMART" id="SM00195">
    <property type="entry name" value="DSPc"/>
    <property type="match status" value="1"/>
</dbReference>
<feature type="region of interest" description="Disordered" evidence="5">
    <location>
        <begin position="536"/>
        <end position="600"/>
    </location>
</feature>
<evidence type="ECO:0000313" key="8">
    <source>
        <dbReference type="EMBL" id="GLB36331.1"/>
    </source>
</evidence>